<evidence type="ECO:0000256" key="3">
    <source>
        <dbReference type="ARBA" id="ARBA00022475"/>
    </source>
</evidence>
<feature type="transmembrane region" description="Helical" evidence="7">
    <location>
        <begin position="63"/>
        <end position="81"/>
    </location>
</feature>
<evidence type="ECO:0000256" key="1">
    <source>
        <dbReference type="ARBA" id="ARBA00004651"/>
    </source>
</evidence>
<dbReference type="Proteomes" id="UP001596166">
    <property type="component" value="Unassembled WGS sequence"/>
</dbReference>
<evidence type="ECO:0000256" key="6">
    <source>
        <dbReference type="ARBA" id="ARBA00023136"/>
    </source>
</evidence>
<evidence type="ECO:0000256" key="7">
    <source>
        <dbReference type="RuleBase" id="RU363032"/>
    </source>
</evidence>
<proteinExistence type="inferred from homology"/>
<evidence type="ECO:0000313" key="10">
    <source>
        <dbReference type="Proteomes" id="UP001596166"/>
    </source>
</evidence>
<dbReference type="Pfam" id="PF00528">
    <property type="entry name" value="BPD_transp_1"/>
    <property type="match status" value="1"/>
</dbReference>
<comment type="subcellular location">
    <subcellularLocation>
        <location evidence="1 7">Cell membrane</location>
        <topology evidence="1 7">Multi-pass membrane protein</topology>
    </subcellularLocation>
</comment>
<gene>
    <name evidence="9" type="ORF">ACFPMG_21930</name>
</gene>
<feature type="transmembrane region" description="Helical" evidence="7">
    <location>
        <begin position="118"/>
        <end position="137"/>
    </location>
</feature>
<keyword evidence="5 7" id="KW-1133">Transmembrane helix</keyword>
<keyword evidence="10" id="KW-1185">Reference proteome</keyword>
<dbReference type="RefSeq" id="WP_376997320.1">
    <property type="nucleotide sequence ID" value="NZ_JBHSLC010000049.1"/>
</dbReference>
<dbReference type="InterPro" id="IPR000515">
    <property type="entry name" value="MetI-like"/>
</dbReference>
<dbReference type="CDD" id="cd06261">
    <property type="entry name" value="TM_PBP2"/>
    <property type="match status" value="1"/>
</dbReference>
<keyword evidence="4 7" id="KW-0812">Transmembrane</keyword>
<evidence type="ECO:0000256" key="2">
    <source>
        <dbReference type="ARBA" id="ARBA00022448"/>
    </source>
</evidence>
<comment type="similarity">
    <text evidence="7">Belongs to the binding-protein-dependent transport system permease family.</text>
</comment>
<keyword evidence="3" id="KW-1003">Cell membrane</keyword>
<sequence>MRVGSRIVNLLGILLVLALWQAVGAQLGDALLATPVQVARALVETVQTGAFWAALWQMLWKMMLGYALALLIGIPLGVAMGRVPVVNAVVKPWASMFIVISAAAIVPLFIILMGRGLVFSTAIVFVVTVWYVVVTMTEAARSVSPKLLNVARSFAANDFQRFRYVILPSLHPFIMIAARVGLVHALRAMITAEMFISAGFGGLLNDAGLDLSTAPLFALIVALMIISVSMTSALRWIAHRSAPWYASRTGDR</sequence>
<evidence type="ECO:0000259" key="8">
    <source>
        <dbReference type="PROSITE" id="PS50928"/>
    </source>
</evidence>
<reference evidence="10" key="1">
    <citation type="journal article" date="2019" name="Int. J. Syst. Evol. Microbiol.">
        <title>The Global Catalogue of Microorganisms (GCM) 10K type strain sequencing project: providing services to taxonomists for standard genome sequencing and annotation.</title>
        <authorList>
            <consortium name="The Broad Institute Genomics Platform"/>
            <consortium name="The Broad Institute Genome Sequencing Center for Infectious Disease"/>
            <person name="Wu L."/>
            <person name="Ma J."/>
        </authorList>
    </citation>
    <scope>NUCLEOTIDE SEQUENCE [LARGE SCALE GENOMIC DNA]</scope>
    <source>
        <strain evidence="10">CCUG 58760</strain>
    </source>
</reference>
<keyword evidence="2 7" id="KW-0813">Transport</keyword>
<dbReference type="EMBL" id="JBHSLC010000049">
    <property type="protein sequence ID" value="MFC5357673.1"/>
    <property type="molecule type" value="Genomic_DNA"/>
</dbReference>
<evidence type="ECO:0000256" key="4">
    <source>
        <dbReference type="ARBA" id="ARBA00022692"/>
    </source>
</evidence>
<feature type="domain" description="ABC transmembrane type-1" evidence="8">
    <location>
        <begin position="55"/>
        <end position="238"/>
    </location>
</feature>
<evidence type="ECO:0000313" key="9">
    <source>
        <dbReference type="EMBL" id="MFC5357673.1"/>
    </source>
</evidence>
<accession>A0ABW0GBT8</accession>
<feature type="transmembrane region" description="Helical" evidence="7">
    <location>
        <begin position="93"/>
        <end position="112"/>
    </location>
</feature>
<feature type="transmembrane region" description="Helical" evidence="7">
    <location>
        <begin position="216"/>
        <end position="238"/>
    </location>
</feature>
<dbReference type="PROSITE" id="PS50928">
    <property type="entry name" value="ABC_TM1"/>
    <property type="match status" value="1"/>
</dbReference>
<protein>
    <submittedName>
        <fullName evidence="9">ABC transporter permease</fullName>
    </submittedName>
</protein>
<dbReference type="PANTHER" id="PTHR30151">
    <property type="entry name" value="ALKANE SULFONATE ABC TRANSPORTER-RELATED, MEMBRANE SUBUNIT"/>
    <property type="match status" value="1"/>
</dbReference>
<dbReference type="Gene3D" id="1.10.3720.10">
    <property type="entry name" value="MetI-like"/>
    <property type="match status" value="1"/>
</dbReference>
<dbReference type="InterPro" id="IPR035906">
    <property type="entry name" value="MetI-like_sf"/>
</dbReference>
<dbReference type="SUPFAM" id="SSF161098">
    <property type="entry name" value="MetI-like"/>
    <property type="match status" value="1"/>
</dbReference>
<comment type="caution">
    <text evidence="9">The sequence shown here is derived from an EMBL/GenBank/DDBJ whole genome shotgun (WGS) entry which is preliminary data.</text>
</comment>
<dbReference type="PANTHER" id="PTHR30151:SF0">
    <property type="entry name" value="ABC TRANSPORTER PERMEASE PROTEIN MJ0413-RELATED"/>
    <property type="match status" value="1"/>
</dbReference>
<evidence type="ECO:0000256" key="5">
    <source>
        <dbReference type="ARBA" id="ARBA00022989"/>
    </source>
</evidence>
<keyword evidence="6 7" id="KW-0472">Membrane</keyword>
<organism evidence="9 10">
    <name type="scientific">Azospirillum himalayense</name>
    <dbReference type="NCBI Taxonomy" id="654847"/>
    <lineage>
        <taxon>Bacteria</taxon>
        <taxon>Pseudomonadati</taxon>
        <taxon>Pseudomonadota</taxon>
        <taxon>Alphaproteobacteria</taxon>
        <taxon>Rhodospirillales</taxon>
        <taxon>Azospirillaceae</taxon>
        <taxon>Azospirillum</taxon>
    </lineage>
</organism>
<name>A0ABW0GBT8_9PROT</name>